<dbReference type="RefSeq" id="WP_315624215.1">
    <property type="nucleotide sequence ID" value="NZ_JAUHMF010000001.1"/>
</dbReference>
<dbReference type="InterPro" id="IPR005754">
    <property type="entry name" value="Sortase"/>
</dbReference>
<sequence>MKLHFRFDGWRFGGTLLLLVGLIGLGVSLYRWAELRRADQEVVVYEEPSSQSGFVPLTLMNVQEGAPTLAISTPEGEESEQGMTEPGTNQATPVPEPTLTPLPAIPQRLIIAKIDLDAPVIPVKARKIKVGETVYEQWLAPDEFAAGWPTETAMLGQVGNTVLIGHHNVHGKVFERLHELEAGDLIVVEGGNRRFSYQIVNVMILPERDADLQTRLENARWIQPSQDERLTLVTCWPANSNTHRLVIVARPIGQSPLPGAEPQ</sequence>
<keyword evidence="3" id="KW-1133">Transmembrane helix</keyword>
<name>A0ABU3NL27_9CHLR</name>
<proteinExistence type="predicted"/>
<keyword evidence="3" id="KW-0472">Membrane</keyword>
<evidence type="ECO:0000256" key="2">
    <source>
        <dbReference type="SAM" id="MobiDB-lite"/>
    </source>
</evidence>
<dbReference type="Pfam" id="PF04203">
    <property type="entry name" value="Sortase"/>
    <property type="match status" value="1"/>
</dbReference>
<feature type="region of interest" description="Disordered" evidence="2">
    <location>
        <begin position="73"/>
        <end position="97"/>
    </location>
</feature>
<dbReference type="SUPFAM" id="SSF63817">
    <property type="entry name" value="Sortase"/>
    <property type="match status" value="1"/>
</dbReference>
<organism evidence="4 5">
    <name type="scientific">Thermanaerothrix solaris</name>
    <dbReference type="NCBI Taxonomy" id="3058434"/>
    <lineage>
        <taxon>Bacteria</taxon>
        <taxon>Bacillati</taxon>
        <taxon>Chloroflexota</taxon>
        <taxon>Anaerolineae</taxon>
        <taxon>Anaerolineales</taxon>
        <taxon>Anaerolineaceae</taxon>
        <taxon>Thermanaerothrix</taxon>
    </lineage>
</organism>
<evidence type="ECO:0000256" key="3">
    <source>
        <dbReference type="SAM" id="Phobius"/>
    </source>
</evidence>
<dbReference type="CDD" id="cd00004">
    <property type="entry name" value="Sortase"/>
    <property type="match status" value="1"/>
</dbReference>
<gene>
    <name evidence="4" type="ORF">QYE77_04685</name>
</gene>
<dbReference type="Proteomes" id="UP001254165">
    <property type="component" value="Unassembled WGS sequence"/>
</dbReference>
<evidence type="ECO:0000256" key="1">
    <source>
        <dbReference type="ARBA" id="ARBA00022801"/>
    </source>
</evidence>
<evidence type="ECO:0000313" key="4">
    <source>
        <dbReference type="EMBL" id="MDT8897554.1"/>
    </source>
</evidence>
<reference evidence="4 5" key="1">
    <citation type="submission" date="2023-07" db="EMBL/GenBank/DDBJ databases">
        <title>Novel species of Thermanaerothrix with wide hydrolytic capabilities.</title>
        <authorList>
            <person name="Zayulina K.S."/>
            <person name="Podosokorskaya O.A."/>
            <person name="Elcheninov A.G."/>
        </authorList>
    </citation>
    <scope>NUCLEOTIDE SEQUENCE [LARGE SCALE GENOMIC DNA]</scope>
    <source>
        <strain evidence="4 5">4228-RoL</strain>
    </source>
</reference>
<keyword evidence="3" id="KW-0812">Transmembrane</keyword>
<keyword evidence="1" id="KW-0378">Hydrolase</keyword>
<dbReference type="EMBL" id="JAUHMF010000001">
    <property type="protein sequence ID" value="MDT8897554.1"/>
    <property type="molecule type" value="Genomic_DNA"/>
</dbReference>
<keyword evidence="5" id="KW-1185">Reference proteome</keyword>
<comment type="caution">
    <text evidence="4">The sequence shown here is derived from an EMBL/GenBank/DDBJ whole genome shotgun (WGS) entry which is preliminary data.</text>
</comment>
<dbReference type="InterPro" id="IPR023365">
    <property type="entry name" value="Sortase_dom-sf"/>
</dbReference>
<evidence type="ECO:0000313" key="5">
    <source>
        <dbReference type="Proteomes" id="UP001254165"/>
    </source>
</evidence>
<feature type="transmembrane region" description="Helical" evidence="3">
    <location>
        <begin position="12"/>
        <end position="33"/>
    </location>
</feature>
<protein>
    <submittedName>
        <fullName evidence="4">Sortase</fullName>
    </submittedName>
</protein>
<dbReference type="NCBIfam" id="TIGR01076">
    <property type="entry name" value="sortase_fam"/>
    <property type="match status" value="1"/>
</dbReference>
<dbReference type="Gene3D" id="2.40.260.10">
    <property type="entry name" value="Sortase"/>
    <property type="match status" value="1"/>
</dbReference>
<accession>A0ABU3NL27</accession>